<dbReference type="AlphaFoldDB" id="A0A0H2RDE6"/>
<evidence type="ECO:0000259" key="2">
    <source>
        <dbReference type="Pfam" id="PF20151"/>
    </source>
</evidence>
<gene>
    <name evidence="3" type="ORF">SCHPADRAFT_562284</name>
</gene>
<feature type="domain" description="DUF6533" evidence="2">
    <location>
        <begin position="19"/>
        <end position="60"/>
    </location>
</feature>
<protein>
    <recommendedName>
        <fullName evidence="2">DUF6533 domain-containing protein</fullName>
    </recommendedName>
</protein>
<evidence type="ECO:0000256" key="1">
    <source>
        <dbReference type="SAM" id="Phobius"/>
    </source>
</evidence>
<dbReference type="InterPro" id="IPR045340">
    <property type="entry name" value="DUF6533"/>
</dbReference>
<reference evidence="3 4" key="1">
    <citation type="submission" date="2015-04" db="EMBL/GenBank/DDBJ databases">
        <title>Complete genome sequence of Schizopora paradoxa KUC8140, a cosmopolitan wood degrader in East Asia.</title>
        <authorList>
            <consortium name="DOE Joint Genome Institute"/>
            <person name="Min B."/>
            <person name="Park H."/>
            <person name="Jang Y."/>
            <person name="Kim J.-J."/>
            <person name="Kim K.H."/>
            <person name="Pangilinan J."/>
            <person name="Lipzen A."/>
            <person name="Riley R."/>
            <person name="Grigoriev I.V."/>
            <person name="Spatafora J.W."/>
            <person name="Choi I.-G."/>
        </authorList>
    </citation>
    <scope>NUCLEOTIDE SEQUENCE [LARGE SCALE GENOMIC DNA]</scope>
    <source>
        <strain evidence="3 4">KUC8140</strain>
    </source>
</reference>
<proteinExistence type="predicted"/>
<evidence type="ECO:0000313" key="3">
    <source>
        <dbReference type="EMBL" id="KLO09537.1"/>
    </source>
</evidence>
<feature type="transmembrane region" description="Helical" evidence="1">
    <location>
        <begin position="207"/>
        <end position="225"/>
    </location>
</feature>
<dbReference type="Proteomes" id="UP000053477">
    <property type="component" value="Unassembled WGS sequence"/>
</dbReference>
<dbReference type="InParanoid" id="A0A0H2RDE6"/>
<dbReference type="OrthoDB" id="2958007at2759"/>
<keyword evidence="1" id="KW-0812">Transmembrane</keyword>
<accession>A0A0H2RDE6</accession>
<keyword evidence="1" id="KW-1133">Transmembrane helix</keyword>
<keyword evidence="4" id="KW-1185">Reference proteome</keyword>
<feature type="transmembrane region" description="Helical" evidence="1">
    <location>
        <begin position="139"/>
        <end position="160"/>
    </location>
</feature>
<organism evidence="3 4">
    <name type="scientific">Schizopora paradoxa</name>
    <dbReference type="NCBI Taxonomy" id="27342"/>
    <lineage>
        <taxon>Eukaryota</taxon>
        <taxon>Fungi</taxon>
        <taxon>Dikarya</taxon>
        <taxon>Basidiomycota</taxon>
        <taxon>Agaricomycotina</taxon>
        <taxon>Agaricomycetes</taxon>
        <taxon>Hymenochaetales</taxon>
        <taxon>Schizoporaceae</taxon>
        <taxon>Schizopora</taxon>
    </lineage>
</organism>
<sequence>MTSELVDVISDLQKLDLILVGSVCLTTYDLVLSIPSELKLIWRANWTMGKVLYLACRYPTWILLIMCLILQLLTDCSLPCQISVHLQILWVFIGDPGANGNTYICYVSRICSNEMVHYHSVYGASCYLELDATNYPKGAAIGLFAGGAAWEVIIAWILFARLFTAVRQGNSHLAWIILKNGLAYFLIVTTYCTAELLLFIILPDNKLLLPSNISLVLAAITSVLSSRHILHLRAFACQYNVGGGLMTISAYPARSRSIAFANRNSLVADGIGLGDGETVEDIEEPTATISRTGIAV</sequence>
<feature type="transmembrane region" description="Helical" evidence="1">
    <location>
        <begin position="51"/>
        <end position="73"/>
    </location>
</feature>
<dbReference type="Pfam" id="PF20151">
    <property type="entry name" value="DUF6533"/>
    <property type="match status" value="1"/>
</dbReference>
<feature type="transmembrane region" description="Helical" evidence="1">
    <location>
        <begin position="181"/>
        <end position="201"/>
    </location>
</feature>
<evidence type="ECO:0000313" key="4">
    <source>
        <dbReference type="Proteomes" id="UP000053477"/>
    </source>
</evidence>
<name>A0A0H2RDE6_9AGAM</name>
<keyword evidence="1" id="KW-0472">Membrane</keyword>
<dbReference type="EMBL" id="KQ086053">
    <property type="protein sequence ID" value="KLO09537.1"/>
    <property type="molecule type" value="Genomic_DNA"/>
</dbReference>